<evidence type="ECO:0000256" key="1">
    <source>
        <dbReference type="ARBA" id="ARBA00022527"/>
    </source>
</evidence>
<name>A0ABP7YSJ2_9ACTN</name>
<dbReference type="PANTHER" id="PTHR35526">
    <property type="entry name" value="ANTI-SIGMA-F FACTOR RSBW-RELATED"/>
    <property type="match status" value="1"/>
</dbReference>
<sequence>MWERDLRDMTTSPRQERRSALPLPLADQTVLSFRFTPSPRGARLARRLASCQMDAWGWLHGTPAHDAVELVAAELAANAATHGRVPGRDAELRLSRVDGGYVRIEVSDARGERWPEARDSGSDEDGGRGLLLVAALAEEWGTVPRPGAPGKTVWAVVAVSGTP</sequence>
<dbReference type="SUPFAM" id="SSF55874">
    <property type="entry name" value="ATPase domain of HSP90 chaperone/DNA topoisomerase II/histidine kinase"/>
    <property type="match status" value="1"/>
</dbReference>
<evidence type="ECO:0000313" key="4">
    <source>
        <dbReference type="Proteomes" id="UP001501845"/>
    </source>
</evidence>
<dbReference type="Pfam" id="PF13581">
    <property type="entry name" value="HATPase_c_2"/>
    <property type="match status" value="1"/>
</dbReference>
<dbReference type="InterPro" id="IPR003594">
    <property type="entry name" value="HATPase_dom"/>
</dbReference>
<keyword evidence="1" id="KW-0418">Kinase</keyword>
<accession>A0ABP7YSJ2</accession>
<keyword evidence="1" id="KW-0808">Transferase</keyword>
<dbReference type="InterPro" id="IPR050267">
    <property type="entry name" value="Anti-sigma-factor_SerPK"/>
</dbReference>
<evidence type="ECO:0000313" key="3">
    <source>
        <dbReference type="EMBL" id="GAA4140687.1"/>
    </source>
</evidence>
<dbReference type="Gene3D" id="3.30.565.10">
    <property type="entry name" value="Histidine kinase-like ATPase, C-terminal domain"/>
    <property type="match status" value="1"/>
</dbReference>
<reference evidence="4" key="1">
    <citation type="journal article" date="2019" name="Int. J. Syst. Evol. Microbiol.">
        <title>The Global Catalogue of Microorganisms (GCM) 10K type strain sequencing project: providing services to taxonomists for standard genome sequencing and annotation.</title>
        <authorList>
            <consortium name="The Broad Institute Genomics Platform"/>
            <consortium name="The Broad Institute Genome Sequencing Center for Infectious Disease"/>
            <person name="Wu L."/>
            <person name="Ma J."/>
        </authorList>
    </citation>
    <scope>NUCLEOTIDE SEQUENCE [LARGE SCALE GENOMIC DNA]</scope>
    <source>
        <strain evidence="4">JCM 17589</strain>
    </source>
</reference>
<evidence type="ECO:0000259" key="2">
    <source>
        <dbReference type="Pfam" id="PF13581"/>
    </source>
</evidence>
<keyword evidence="4" id="KW-1185">Reference proteome</keyword>
<gene>
    <name evidence="3" type="ORF">GCM10022285_40360</name>
</gene>
<feature type="domain" description="Histidine kinase/HSP90-like ATPase" evidence="2">
    <location>
        <begin position="40"/>
        <end position="155"/>
    </location>
</feature>
<organism evidence="3 4">
    <name type="scientific">Streptomyces tunisiensis</name>
    <dbReference type="NCBI Taxonomy" id="948699"/>
    <lineage>
        <taxon>Bacteria</taxon>
        <taxon>Bacillati</taxon>
        <taxon>Actinomycetota</taxon>
        <taxon>Actinomycetes</taxon>
        <taxon>Kitasatosporales</taxon>
        <taxon>Streptomycetaceae</taxon>
        <taxon>Streptomyces</taxon>
    </lineage>
</organism>
<keyword evidence="1" id="KW-0723">Serine/threonine-protein kinase</keyword>
<dbReference type="EMBL" id="BAABBU010000016">
    <property type="protein sequence ID" value="GAA4140687.1"/>
    <property type="molecule type" value="Genomic_DNA"/>
</dbReference>
<proteinExistence type="predicted"/>
<dbReference type="CDD" id="cd16936">
    <property type="entry name" value="HATPase_RsbW-like"/>
    <property type="match status" value="1"/>
</dbReference>
<comment type="caution">
    <text evidence="3">The sequence shown here is derived from an EMBL/GenBank/DDBJ whole genome shotgun (WGS) entry which is preliminary data.</text>
</comment>
<dbReference type="Proteomes" id="UP001501845">
    <property type="component" value="Unassembled WGS sequence"/>
</dbReference>
<dbReference type="PANTHER" id="PTHR35526:SF3">
    <property type="entry name" value="ANTI-SIGMA-F FACTOR RSBW"/>
    <property type="match status" value="1"/>
</dbReference>
<dbReference type="InterPro" id="IPR036890">
    <property type="entry name" value="HATPase_C_sf"/>
</dbReference>
<protein>
    <recommendedName>
        <fullName evidence="2">Histidine kinase/HSP90-like ATPase domain-containing protein</fullName>
    </recommendedName>
</protein>